<gene>
    <name evidence="1" type="ORF">ACFQ07_13200</name>
</gene>
<sequence>FVRVKPMTAAGTGGPVSVWVWVSSEANTKYRGSLKKCRVSFDALEDEAVCGPVTFRPPKAGNYFVAATAAPEDQDLPPTWPVQFTGVTTDLMHWNP</sequence>
<protein>
    <submittedName>
        <fullName evidence="1">Uncharacterized protein</fullName>
    </submittedName>
</protein>
<dbReference type="Proteomes" id="UP001597083">
    <property type="component" value="Unassembled WGS sequence"/>
</dbReference>
<dbReference type="EMBL" id="JBHTIR010001956">
    <property type="protein sequence ID" value="MFD0853191.1"/>
    <property type="molecule type" value="Genomic_DNA"/>
</dbReference>
<keyword evidence="2" id="KW-1185">Reference proteome</keyword>
<feature type="non-terminal residue" evidence="1">
    <location>
        <position position="1"/>
    </location>
</feature>
<evidence type="ECO:0000313" key="1">
    <source>
        <dbReference type="EMBL" id="MFD0853191.1"/>
    </source>
</evidence>
<accession>A0ABW3CF59</accession>
<name>A0ABW3CF59_9ACTN</name>
<comment type="caution">
    <text evidence="1">The sequence shown here is derived from an EMBL/GenBank/DDBJ whole genome shotgun (WGS) entry which is preliminary data.</text>
</comment>
<organism evidence="1 2">
    <name type="scientific">Actinomadura adrarensis</name>
    <dbReference type="NCBI Taxonomy" id="1819600"/>
    <lineage>
        <taxon>Bacteria</taxon>
        <taxon>Bacillati</taxon>
        <taxon>Actinomycetota</taxon>
        <taxon>Actinomycetes</taxon>
        <taxon>Streptosporangiales</taxon>
        <taxon>Thermomonosporaceae</taxon>
        <taxon>Actinomadura</taxon>
    </lineage>
</organism>
<proteinExistence type="predicted"/>
<reference evidence="2" key="1">
    <citation type="journal article" date="2019" name="Int. J. Syst. Evol. Microbiol.">
        <title>The Global Catalogue of Microorganisms (GCM) 10K type strain sequencing project: providing services to taxonomists for standard genome sequencing and annotation.</title>
        <authorList>
            <consortium name="The Broad Institute Genomics Platform"/>
            <consortium name="The Broad Institute Genome Sequencing Center for Infectious Disease"/>
            <person name="Wu L."/>
            <person name="Ma J."/>
        </authorList>
    </citation>
    <scope>NUCLEOTIDE SEQUENCE [LARGE SCALE GENOMIC DNA]</scope>
    <source>
        <strain evidence="2">JCM 31696</strain>
    </source>
</reference>
<evidence type="ECO:0000313" key="2">
    <source>
        <dbReference type="Proteomes" id="UP001597083"/>
    </source>
</evidence>